<reference evidence="2 3" key="1">
    <citation type="submission" date="2019-03" db="EMBL/GenBank/DDBJ databases">
        <title>Burkholderia cepacia outbreak.</title>
        <authorList>
            <person name="Farzana R."/>
            <person name="Walsh T.R."/>
        </authorList>
    </citation>
    <scope>NUCLEOTIDE SEQUENCE [LARGE SCALE GENOMIC DNA]</scope>
    <source>
        <strain evidence="3">d13</strain>
    </source>
</reference>
<dbReference type="GO" id="GO:0016747">
    <property type="term" value="F:acyltransferase activity, transferring groups other than amino-acyl groups"/>
    <property type="evidence" value="ECO:0007669"/>
    <property type="project" value="InterPro"/>
</dbReference>
<dbReference type="Pfam" id="PF13302">
    <property type="entry name" value="Acetyltransf_3"/>
    <property type="match status" value="1"/>
</dbReference>
<evidence type="ECO:0000313" key="2">
    <source>
        <dbReference type="EMBL" id="TEU51156.1"/>
    </source>
</evidence>
<dbReference type="EMBL" id="SNSQ01000008">
    <property type="protein sequence ID" value="TEU51156.1"/>
    <property type="molecule type" value="Genomic_DNA"/>
</dbReference>
<evidence type="ECO:0000313" key="3">
    <source>
        <dbReference type="Proteomes" id="UP000298234"/>
    </source>
</evidence>
<dbReference type="PROSITE" id="PS51186">
    <property type="entry name" value="GNAT"/>
    <property type="match status" value="1"/>
</dbReference>
<dbReference type="Proteomes" id="UP000298234">
    <property type="component" value="Unassembled WGS sequence"/>
</dbReference>
<dbReference type="InterPro" id="IPR016181">
    <property type="entry name" value="Acyl_CoA_acyltransferase"/>
</dbReference>
<feature type="domain" description="N-acetyltransferase" evidence="1">
    <location>
        <begin position="1"/>
        <end position="92"/>
    </location>
</feature>
<dbReference type="InterPro" id="IPR000182">
    <property type="entry name" value="GNAT_dom"/>
</dbReference>
<gene>
    <name evidence="2" type="ORF">E3D37_08910</name>
</gene>
<dbReference type="PANTHER" id="PTHR43792">
    <property type="entry name" value="GNAT FAMILY, PUTATIVE (AFU_ORTHOLOGUE AFUA_3G00765)-RELATED-RELATED"/>
    <property type="match status" value="1"/>
</dbReference>
<accession>A0AAX2RUW3</accession>
<organism evidence="2 3">
    <name type="scientific">Burkholderia cepacia</name>
    <name type="common">Pseudomonas cepacia</name>
    <dbReference type="NCBI Taxonomy" id="292"/>
    <lineage>
        <taxon>Bacteria</taxon>
        <taxon>Pseudomonadati</taxon>
        <taxon>Pseudomonadota</taxon>
        <taxon>Betaproteobacteria</taxon>
        <taxon>Burkholderiales</taxon>
        <taxon>Burkholderiaceae</taxon>
        <taxon>Burkholderia</taxon>
        <taxon>Burkholderia cepacia complex</taxon>
    </lineage>
</organism>
<evidence type="ECO:0000259" key="1">
    <source>
        <dbReference type="PROSITE" id="PS51186"/>
    </source>
</evidence>
<sequence length="92" mass="10075">MGDSVSADCGWFLLPDFWGKGYAAHAIRALLVLAFGSGRMTSLTASCAIENRASHRVAEKCGFRLIAATGDRCTFDIHKEQVNRHSVKMRTS</sequence>
<comment type="caution">
    <text evidence="2">The sequence shown here is derived from an EMBL/GenBank/DDBJ whole genome shotgun (WGS) entry which is preliminary data.</text>
</comment>
<dbReference type="SUPFAM" id="SSF55729">
    <property type="entry name" value="Acyl-CoA N-acyltransferases (Nat)"/>
    <property type="match status" value="1"/>
</dbReference>
<protein>
    <submittedName>
        <fullName evidence="2">N-acetyltransferase</fullName>
    </submittedName>
</protein>
<dbReference type="AlphaFoldDB" id="A0AAX2RUW3"/>
<name>A0AAX2RUW3_BURCE</name>
<dbReference type="InterPro" id="IPR051531">
    <property type="entry name" value="N-acetyltransferase"/>
</dbReference>
<dbReference type="Gene3D" id="3.40.630.30">
    <property type="match status" value="1"/>
</dbReference>
<proteinExistence type="predicted"/>